<protein>
    <submittedName>
        <fullName evidence="1">Uncharacterized protein</fullName>
    </submittedName>
</protein>
<dbReference type="VEuPathDB" id="VectorBase:GMOY006558"/>
<proteinExistence type="predicted"/>
<dbReference type="EnsemblMetazoa" id="GMOY006558-RA">
    <property type="protein sequence ID" value="GMOY006558-PA"/>
    <property type="gene ID" value="GMOY006558"/>
</dbReference>
<organism evidence="1 2">
    <name type="scientific">Glossina morsitans morsitans</name>
    <name type="common">Savannah tsetse fly</name>
    <dbReference type="NCBI Taxonomy" id="37546"/>
    <lineage>
        <taxon>Eukaryota</taxon>
        <taxon>Metazoa</taxon>
        <taxon>Ecdysozoa</taxon>
        <taxon>Arthropoda</taxon>
        <taxon>Hexapoda</taxon>
        <taxon>Insecta</taxon>
        <taxon>Pterygota</taxon>
        <taxon>Neoptera</taxon>
        <taxon>Endopterygota</taxon>
        <taxon>Diptera</taxon>
        <taxon>Brachycera</taxon>
        <taxon>Muscomorpha</taxon>
        <taxon>Hippoboscoidea</taxon>
        <taxon>Glossinidae</taxon>
        <taxon>Glossina</taxon>
    </lineage>
</organism>
<dbReference type="EMBL" id="CCAG010004927">
    <property type="status" value="NOT_ANNOTATED_CDS"/>
    <property type="molecule type" value="Genomic_DNA"/>
</dbReference>
<accession>A0A1B0G013</accession>
<name>A0A1B0G013_GLOMM</name>
<keyword evidence="2" id="KW-1185">Reference proteome</keyword>
<dbReference type="AlphaFoldDB" id="A0A1B0G013"/>
<reference evidence="1" key="1">
    <citation type="submission" date="2020-05" db="UniProtKB">
        <authorList>
            <consortium name="EnsemblMetazoa"/>
        </authorList>
    </citation>
    <scope>IDENTIFICATION</scope>
    <source>
        <strain evidence="1">Yale</strain>
    </source>
</reference>
<dbReference type="Proteomes" id="UP000092444">
    <property type="component" value="Unassembled WGS sequence"/>
</dbReference>
<evidence type="ECO:0000313" key="2">
    <source>
        <dbReference type="Proteomes" id="UP000092444"/>
    </source>
</evidence>
<sequence length="60" mass="6915">MPSALNANVNFDIPVIIVTTKQTHHISTITIHDQCETFMQNSCFDRLHFPRVLGLDSFWL</sequence>
<evidence type="ECO:0000313" key="1">
    <source>
        <dbReference type="EnsemblMetazoa" id="GMOY006558-PA"/>
    </source>
</evidence>